<organism evidence="8 9">
    <name type="scientific">Nitrococcus mobilis Nb-231</name>
    <dbReference type="NCBI Taxonomy" id="314278"/>
    <lineage>
        <taxon>Bacteria</taxon>
        <taxon>Pseudomonadati</taxon>
        <taxon>Pseudomonadota</taxon>
        <taxon>Gammaproteobacteria</taxon>
        <taxon>Chromatiales</taxon>
        <taxon>Ectothiorhodospiraceae</taxon>
        <taxon>Nitrococcus</taxon>
    </lineage>
</organism>
<dbReference type="PIRSF" id="PIRSF035875">
    <property type="entry name" value="RNase_BN"/>
    <property type="match status" value="1"/>
</dbReference>
<sequence>MARTAATERARGRQAERLREIPKAGWRDILLRTKSEISNDHLSMAAAGVAFYAMLALFPALAAIISIWGLVSDPQQVMQQIQSVSGMLPDQTAAIIKSQATKVASASGGAVSLAALGSVLLAVYSASKGMKALIEGLNMVYDEEEKRGFIKLNLVALILTIGLVLVMIAALGMIAAIPALLGSLGLGAVTKTAVIWLRWPLLFVVAIASLALIYRYAPSRTQPRWRWVSVGAVVATLLWIAGSFAFSFYTRNFGSYNETYGSLGAVIILLTWLWLSAFVVLLGAELNSEEEHQTARDTTRGRPQPMGKRGAHAADTIGEKPG</sequence>
<evidence type="ECO:0000313" key="8">
    <source>
        <dbReference type="EMBL" id="EAR21046.1"/>
    </source>
</evidence>
<dbReference type="NCBIfam" id="TIGR00765">
    <property type="entry name" value="yihY_not_rbn"/>
    <property type="match status" value="1"/>
</dbReference>
<evidence type="ECO:0000256" key="1">
    <source>
        <dbReference type="ARBA" id="ARBA00004651"/>
    </source>
</evidence>
<evidence type="ECO:0000256" key="2">
    <source>
        <dbReference type="ARBA" id="ARBA00022475"/>
    </source>
</evidence>
<keyword evidence="3 7" id="KW-0812">Transmembrane</keyword>
<evidence type="ECO:0000256" key="4">
    <source>
        <dbReference type="ARBA" id="ARBA00022989"/>
    </source>
</evidence>
<dbReference type="OrthoDB" id="9808671at2"/>
<dbReference type="Proteomes" id="UP000003374">
    <property type="component" value="Unassembled WGS sequence"/>
</dbReference>
<dbReference type="Pfam" id="PF03631">
    <property type="entry name" value="Virul_fac_BrkB"/>
    <property type="match status" value="1"/>
</dbReference>
<dbReference type="GO" id="GO:0005886">
    <property type="term" value="C:plasma membrane"/>
    <property type="evidence" value="ECO:0007669"/>
    <property type="project" value="UniProtKB-SubCell"/>
</dbReference>
<keyword evidence="4 7" id="KW-1133">Transmembrane helix</keyword>
<dbReference type="EMBL" id="AAOF01000013">
    <property type="protein sequence ID" value="EAR21046.1"/>
    <property type="molecule type" value="Genomic_DNA"/>
</dbReference>
<evidence type="ECO:0000256" key="7">
    <source>
        <dbReference type="SAM" id="Phobius"/>
    </source>
</evidence>
<dbReference type="eggNOG" id="COG1295">
    <property type="taxonomic scope" value="Bacteria"/>
</dbReference>
<evidence type="ECO:0000256" key="5">
    <source>
        <dbReference type="ARBA" id="ARBA00023136"/>
    </source>
</evidence>
<dbReference type="PANTHER" id="PTHR30213:SF0">
    <property type="entry name" value="UPF0761 MEMBRANE PROTEIN YIHY"/>
    <property type="match status" value="1"/>
</dbReference>
<dbReference type="PANTHER" id="PTHR30213">
    <property type="entry name" value="INNER MEMBRANE PROTEIN YHJD"/>
    <property type="match status" value="1"/>
</dbReference>
<reference evidence="8 9" key="1">
    <citation type="submission" date="2006-02" db="EMBL/GenBank/DDBJ databases">
        <authorList>
            <person name="Waterbury J."/>
            <person name="Ferriera S."/>
            <person name="Johnson J."/>
            <person name="Kravitz S."/>
            <person name="Halpern A."/>
            <person name="Remington K."/>
            <person name="Beeson K."/>
            <person name="Tran B."/>
            <person name="Rogers Y.-H."/>
            <person name="Friedman R."/>
            <person name="Venter J.C."/>
        </authorList>
    </citation>
    <scope>NUCLEOTIDE SEQUENCE [LARGE SCALE GENOMIC DNA]</scope>
    <source>
        <strain evidence="8 9">Nb-231</strain>
    </source>
</reference>
<dbReference type="STRING" id="314278.NB231_07747"/>
<evidence type="ECO:0000256" key="3">
    <source>
        <dbReference type="ARBA" id="ARBA00022692"/>
    </source>
</evidence>
<dbReference type="InterPro" id="IPR017039">
    <property type="entry name" value="Virul_fac_BrkB"/>
</dbReference>
<feature type="transmembrane region" description="Helical" evidence="7">
    <location>
        <begin position="225"/>
        <end position="249"/>
    </location>
</feature>
<proteinExistence type="predicted"/>
<comment type="subcellular location">
    <subcellularLocation>
        <location evidence="1">Cell membrane</location>
        <topology evidence="1">Multi-pass membrane protein</topology>
    </subcellularLocation>
</comment>
<keyword evidence="5 7" id="KW-0472">Membrane</keyword>
<gene>
    <name evidence="8" type="ORF">NB231_07747</name>
</gene>
<dbReference type="AlphaFoldDB" id="A4BTE4"/>
<feature type="transmembrane region" description="Helical" evidence="7">
    <location>
        <begin position="261"/>
        <end position="284"/>
    </location>
</feature>
<feature type="region of interest" description="Disordered" evidence="6">
    <location>
        <begin position="292"/>
        <end position="322"/>
    </location>
</feature>
<keyword evidence="2" id="KW-1003">Cell membrane</keyword>
<protein>
    <submittedName>
        <fullName evidence="8">Ribonuclease BN</fullName>
    </submittedName>
</protein>
<dbReference type="HOGENOM" id="CLU_045539_0_0_6"/>
<comment type="caution">
    <text evidence="8">The sequence shown here is derived from an EMBL/GenBank/DDBJ whole genome shotgun (WGS) entry which is preliminary data.</text>
</comment>
<name>A4BTE4_9GAMM</name>
<feature type="transmembrane region" description="Helical" evidence="7">
    <location>
        <begin position="193"/>
        <end position="213"/>
    </location>
</feature>
<feature type="transmembrane region" description="Helical" evidence="7">
    <location>
        <begin position="103"/>
        <end position="124"/>
    </location>
</feature>
<evidence type="ECO:0000256" key="6">
    <source>
        <dbReference type="SAM" id="MobiDB-lite"/>
    </source>
</evidence>
<keyword evidence="9" id="KW-1185">Reference proteome</keyword>
<feature type="transmembrane region" description="Helical" evidence="7">
    <location>
        <begin position="154"/>
        <end position="181"/>
    </location>
</feature>
<evidence type="ECO:0000313" key="9">
    <source>
        <dbReference type="Proteomes" id="UP000003374"/>
    </source>
</evidence>
<feature type="transmembrane region" description="Helical" evidence="7">
    <location>
        <begin position="42"/>
        <end position="68"/>
    </location>
</feature>
<accession>A4BTE4</accession>